<dbReference type="HOGENOM" id="CLU_1948772_0_0_1"/>
<keyword evidence="1" id="KW-0812">Transmembrane</keyword>
<dbReference type="AlphaFoldDB" id="N1PZW4"/>
<keyword evidence="1" id="KW-0472">Membrane</keyword>
<keyword evidence="1" id="KW-1133">Transmembrane helix</keyword>
<evidence type="ECO:0000256" key="1">
    <source>
        <dbReference type="SAM" id="Phobius"/>
    </source>
</evidence>
<gene>
    <name evidence="2" type="ORF">DOTSEDRAFT_32289</name>
</gene>
<name>N1PZW4_DOTSN</name>
<dbReference type="EMBL" id="KB446536">
    <property type="protein sequence ID" value="EME47935.1"/>
    <property type="molecule type" value="Genomic_DNA"/>
</dbReference>
<keyword evidence="3" id="KW-1185">Reference proteome</keyword>
<proteinExistence type="predicted"/>
<accession>N1PZW4</accession>
<evidence type="ECO:0000313" key="2">
    <source>
        <dbReference type="EMBL" id="EME47935.1"/>
    </source>
</evidence>
<organism evidence="2 3">
    <name type="scientific">Dothistroma septosporum (strain NZE10 / CBS 128990)</name>
    <name type="common">Red band needle blight fungus</name>
    <name type="synonym">Mycosphaerella pini</name>
    <dbReference type="NCBI Taxonomy" id="675120"/>
    <lineage>
        <taxon>Eukaryota</taxon>
        <taxon>Fungi</taxon>
        <taxon>Dikarya</taxon>
        <taxon>Ascomycota</taxon>
        <taxon>Pezizomycotina</taxon>
        <taxon>Dothideomycetes</taxon>
        <taxon>Dothideomycetidae</taxon>
        <taxon>Mycosphaerellales</taxon>
        <taxon>Mycosphaerellaceae</taxon>
        <taxon>Dothistroma</taxon>
    </lineage>
</organism>
<feature type="transmembrane region" description="Helical" evidence="1">
    <location>
        <begin position="99"/>
        <end position="120"/>
    </location>
</feature>
<protein>
    <submittedName>
        <fullName evidence="2">Uncharacterized protein</fullName>
    </submittedName>
</protein>
<evidence type="ECO:0000313" key="3">
    <source>
        <dbReference type="Proteomes" id="UP000016933"/>
    </source>
</evidence>
<reference evidence="3" key="1">
    <citation type="journal article" date="2012" name="PLoS Genet.">
        <title>The genomes of the fungal plant pathogens Cladosporium fulvum and Dothistroma septosporum reveal adaptation to different hosts and lifestyles but also signatures of common ancestry.</title>
        <authorList>
            <person name="de Wit P.J.G.M."/>
            <person name="van der Burgt A."/>
            <person name="Oekmen B."/>
            <person name="Stergiopoulos I."/>
            <person name="Abd-Elsalam K.A."/>
            <person name="Aerts A.L."/>
            <person name="Bahkali A.H."/>
            <person name="Beenen H.G."/>
            <person name="Chettri P."/>
            <person name="Cox M.P."/>
            <person name="Datema E."/>
            <person name="de Vries R.P."/>
            <person name="Dhillon B."/>
            <person name="Ganley A.R."/>
            <person name="Griffiths S.A."/>
            <person name="Guo Y."/>
            <person name="Hamelin R.C."/>
            <person name="Henrissat B."/>
            <person name="Kabir M.S."/>
            <person name="Jashni M.K."/>
            <person name="Kema G."/>
            <person name="Klaubauf S."/>
            <person name="Lapidus A."/>
            <person name="Levasseur A."/>
            <person name="Lindquist E."/>
            <person name="Mehrabi R."/>
            <person name="Ohm R.A."/>
            <person name="Owen T.J."/>
            <person name="Salamov A."/>
            <person name="Schwelm A."/>
            <person name="Schijlen E."/>
            <person name="Sun H."/>
            <person name="van den Burg H.A."/>
            <person name="van Ham R.C.H.J."/>
            <person name="Zhang S."/>
            <person name="Goodwin S.B."/>
            <person name="Grigoriev I.V."/>
            <person name="Collemare J."/>
            <person name="Bradshaw R.E."/>
        </authorList>
    </citation>
    <scope>NUCLEOTIDE SEQUENCE [LARGE SCALE GENOMIC DNA]</scope>
    <source>
        <strain evidence="3">NZE10 / CBS 128990</strain>
    </source>
</reference>
<sequence>MAPTTCVHPSAADPSPNLPPPYTIHQRGQYPDQLATHVPLRTISDPYPQPALPARAYMAAISPRSFIAPDVEALYQERYGVHLSHATVHLIRDRCSTMLLGLVLIVTFGTLAVVGTVLHFNGLGKTGVE</sequence>
<dbReference type="Proteomes" id="UP000016933">
    <property type="component" value="Unassembled WGS sequence"/>
</dbReference>
<reference evidence="2 3" key="2">
    <citation type="journal article" date="2012" name="PLoS Pathog.">
        <title>Diverse lifestyles and strategies of plant pathogenesis encoded in the genomes of eighteen Dothideomycetes fungi.</title>
        <authorList>
            <person name="Ohm R.A."/>
            <person name="Feau N."/>
            <person name="Henrissat B."/>
            <person name="Schoch C.L."/>
            <person name="Horwitz B.A."/>
            <person name="Barry K.W."/>
            <person name="Condon B.J."/>
            <person name="Copeland A.C."/>
            <person name="Dhillon B."/>
            <person name="Glaser F."/>
            <person name="Hesse C.N."/>
            <person name="Kosti I."/>
            <person name="LaButti K."/>
            <person name="Lindquist E.A."/>
            <person name="Lucas S."/>
            <person name="Salamov A.A."/>
            <person name="Bradshaw R.E."/>
            <person name="Ciuffetti L."/>
            <person name="Hamelin R.C."/>
            <person name="Kema G.H.J."/>
            <person name="Lawrence C."/>
            <person name="Scott J.A."/>
            <person name="Spatafora J.W."/>
            <person name="Turgeon B.G."/>
            <person name="de Wit P.J.G.M."/>
            <person name="Zhong S."/>
            <person name="Goodwin S.B."/>
            <person name="Grigoriev I.V."/>
        </authorList>
    </citation>
    <scope>NUCLEOTIDE SEQUENCE [LARGE SCALE GENOMIC DNA]</scope>
    <source>
        <strain evidence="3">NZE10 / CBS 128990</strain>
    </source>
</reference>